<proteinExistence type="predicted"/>
<name>A0A1G6HC43_9BACT</name>
<dbReference type="EMBL" id="FMYP01000009">
    <property type="protein sequence ID" value="SDB91515.1"/>
    <property type="molecule type" value="Genomic_DNA"/>
</dbReference>
<dbReference type="Proteomes" id="UP000199452">
    <property type="component" value="Unassembled WGS sequence"/>
</dbReference>
<dbReference type="Pfam" id="PF13585">
    <property type="entry name" value="CHU_C"/>
    <property type="match status" value="1"/>
</dbReference>
<protein>
    <submittedName>
        <fullName evidence="1">C-terminal domain of CHU protein family protein</fullName>
    </submittedName>
</protein>
<accession>A0A1G6HC43</accession>
<dbReference type="RefSeq" id="WP_092435969.1">
    <property type="nucleotide sequence ID" value="NZ_FMYP01000009.1"/>
</dbReference>
<dbReference type="AlphaFoldDB" id="A0A1G6HC43"/>
<dbReference type="STRING" id="1640674.SAMN05216323_100913"/>
<evidence type="ECO:0000313" key="2">
    <source>
        <dbReference type="Proteomes" id="UP000199452"/>
    </source>
</evidence>
<reference evidence="1 2" key="1">
    <citation type="submission" date="2016-09" db="EMBL/GenBank/DDBJ databases">
        <authorList>
            <person name="Capua I."/>
            <person name="De Benedictis P."/>
            <person name="Joannis T."/>
            <person name="Lombin L.H."/>
            <person name="Cattoli G."/>
        </authorList>
    </citation>
    <scope>NUCLEOTIDE SEQUENCE [LARGE SCALE GENOMIC DNA]</scope>
    <source>
        <strain evidence="1 2">A7P-90m</strain>
    </source>
</reference>
<gene>
    <name evidence="1" type="ORF">SAMN05216323_100913</name>
</gene>
<evidence type="ECO:0000313" key="1">
    <source>
        <dbReference type="EMBL" id="SDB91515.1"/>
    </source>
</evidence>
<keyword evidence="2" id="KW-1185">Reference proteome</keyword>
<organism evidence="1 2">
    <name type="scientific">Williamwhitmania taraxaci</name>
    <dbReference type="NCBI Taxonomy" id="1640674"/>
    <lineage>
        <taxon>Bacteria</taxon>
        <taxon>Pseudomonadati</taxon>
        <taxon>Bacteroidota</taxon>
        <taxon>Bacteroidia</taxon>
        <taxon>Bacteroidales</taxon>
        <taxon>Williamwhitmaniaceae</taxon>
        <taxon>Williamwhitmania</taxon>
    </lineage>
</organism>
<sequence>MRVYIVLLLSIVGLSSLEGFGQITSPTSDVALATQYSLQPHQDSVYVFHIPVMANLRAMHSTKVTSSIKWFMLDMVTKQFVQIDQSLGAVSSDLSINKSGCYSVSVEPSVGNIETDTAWVYLDNFDIIDITATNTCSNLKMRVNTAPESYEYIILYYDLSQLSFTPKSKKNKLDVTWYKNGETAELDYGQIITLKEDNLPVEDAYYTVVVKDVMGKSATFQTATLPAIAPLAKFDVAIWNGTNWSTAGEKVEAQAPMKMQLTSQSKNCDSLIWTGFNDPYLFDRGGDSLLWNVGNLSVINQYETQDLLPGKYKLRLIAKKNSSGCRDTVELKYATVLASKIDASLIPNVFTPGGTYPYFKFKTDDTTKVRSIRDFDIKIFTRWGNQVYSYSGTVGDWTGWDGKTDGTGAEAAPGVYYFIIKARGWDDISYDSGPYKGFFYLFRNN</sequence>
<dbReference type="OrthoDB" id="1123245at2"/>